<organism evidence="1 2">
    <name type="scientific">Colocasia esculenta</name>
    <name type="common">Wild taro</name>
    <name type="synonym">Arum esculentum</name>
    <dbReference type="NCBI Taxonomy" id="4460"/>
    <lineage>
        <taxon>Eukaryota</taxon>
        <taxon>Viridiplantae</taxon>
        <taxon>Streptophyta</taxon>
        <taxon>Embryophyta</taxon>
        <taxon>Tracheophyta</taxon>
        <taxon>Spermatophyta</taxon>
        <taxon>Magnoliopsida</taxon>
        <taxon>Liliopsida</taxon>
        <taxon>Araceae</taxon>
        <taxon>Aroideae</taxon>
        <taxon>Colocasieae</taxon>
        <taxon>Colocasia</taxon>
    </lineage>
</organism>
<dbReference type="EMBL" id="NMUH01010425">
    <property type="protein sequence ID" value="MQM20960.1"/>
    <property type="molecule type" value="Genomic_DNA"/>
</dbReference>
<accession>A0A843XPD8</accession>
<keyword evidence="2" id="KW-1185">Reference proteome</keyword>
<dbReference type="AlphaFoldDB" id="A0A843XPD8"/>
<proteinExistence type="predicted"/>
<evidence type="ECO:0000313" key="2">
    <source>
        <dbReference type="Proteomes" id="UP000652761"/>
    </source>
</evidence>
<sequence>MIRASVAGCSCCCVACEASVIARCARAVGAWLTLDSLAVVFLVWRTLASQSRGSQSSSLLVLAEVRFPQNCVVLVSGCCCIALYAEVHRLVALCSRGGFPELFVVVLMSVSLKTVSRSFLLLPCSSEFEVCGWFGWCVLEGFSQSGALVVLVEVLSGSACVASVVLLAAVFSLMVRVVWSFGLCILVKDRPLSLLVEVLPRSASCLFRATVVLLLWFEVCRLVGLCSGEVLPERLLALLVEVLPRAASRYFDGGLVSAIGVWRAVLLVGASVSRCGFASRVWKRLVRVSFLCFSLVARGGDPPLWCCVAGVRIVATFWWSYLPLSCFGLSYLLPSYCRSFVAPRAGGPVCAVFRCDGFLLPA</sequence>
<reference evidence="1" key="1">
    <citation type="submission" date="2017-07" db="EMBL/GenBank/DDBJ databases">
        <title>Taro Niue Genome Assembly and Annotation.</title>
        <authorList>
            <person name="Atibalentja N."/>
            <person name="Keating K."/>
            <person name="Fields C.J."/>
        </authorList>
    </citation>
    <scope>NUCLEOTIDE SEQUENCE</scope>
    <source>
        <strain evidence="1">Niue_2</strain>
        <tissue evidence="1">Leaf</tissue>
    </source>
</reference>
<evidence type="ECO:0000313" key="1">
    <source>
        <dbReference type="EMBL" id="MQM20960.1"/>
    </source>
</evidence>
<protein>
    <submittedName>
        <fullName evidence="1">Uncharacterized protein</fullName>
    </submittedName>
</protein>
<comment type="caution">
    <text evidence="1">The sequence shown here is derived from an EMBL/GenBank/DDBJ whole genome shotgun (WGS) entry which is preliminary data.</text>
</comment>
<dbReference type="Proteomes" id="UP000652761">
    <property type="component" value="Unassembled WGS sequence"/>
</dbReference>
<gene>
    <name evidence="1" type="ORF">Taro_053990</name>
</gene>
<name>A0A843XPD8_COLES</name>